<dbReference type="Pfam" id="PF00528">
    <property type="entry name" value="BPD_transp_1"/>
    <property type="match status" value="1"/>
</dbReference>
<sequence length="265" mass="27660">MTYAFDFSGFGLYAGMLARGAAVTVGLTAVSTVLGGLVGVAGASVAVSGPRAARAVVAAYVELIRNTPFLVQLFFVFFGLPSLGIHIDEVQAAVLAMTVNLGAYATEIVRAGIDSIPRGQVQAAMALGLHPRQVFRHVVLPQALANVFPALLGQVLIVMLGSAVVSQISVPDLTYAANFIQSRNFRSFESYVIITAAYLVLSIVLRQVLNRLGKRLFAGRAARAASTAGGVPVTRRGKLFARAAMADATAASPTPASHVSTERSS</sequence>
<feature type="transmembrane region" description="Helical" evidence="8">
    <location>
        <begin position="20"/>
        <end position="48"/>
    </location>
</feature>
<evidence type="ECO:0000256" key="7">
    <source>
        <dbReference type="ARBA" id="ARBA00023136"/>
    </source>
</evidence>
<organism evidence="10 11">
    <name type="scientific">Paraburkholderia kururiensis</name>
    <dbReference type="NCBI Taxonomy" id="984307"/>
    <lineage>
        <taxon>Bacteria</taxon>
        <taxon>Pseudomonadati</taxon>
        <taxon>Pseudomonadota</taxon>
        <taxon>Betaproteobacteria</taxon>
        <taxon>Burkholderiales</taxon>
        <taxon>Burkholderiaceae</taxon>
        <taxon>Paraburkholderia</taxon>
    </lineage>
</organism>
<comment type="similarity">
    <text evidence="2">Belongs to the binding-protein-dependent transport system permease family. HisMQ subfamily.</text>
</comment>
<dbReference type="CDD" id="cd06261">
    <property type="entry name" value="TM_PBP2"/>
    <property type="match status" value="1"/>
</dbReference>
<evidence type="ECO:0000256" key="2">
    <source>
        <dbReference type="ARBA" id="ARBA00010072"/>
    </source>
</evidence>
<keyword evidence="5 8" id="KW-0812">Transmembrane</keyword>
<evidence type="ECO:0000256" key="6">
    <source>
        <dbReference type="ARBA" id="ARBA00022989"/>
    </source>
</evidence>
<accession>A0ABZ0WK61</accession>
<dbReference type="NCBIfam" id="TIGR01726">
    <property type="entry name" value="HEQRo_perm_3TM"/>
    <property type="match status" value="1"/>
</dbReference>
<evidence type="ECO:0000256" key="8">
    <source>
        <dbReference type="RuleBase" id="RU363032"/>
    </source>
</evidence>
<protein>
    <submittedName>
        <fullName evidence="10">Amino acid ABC transporter permease</fullName>
    </submittedName>
</protein>
<dbReference type="Gene3D" id="1.10.3720.10">
    <property type="entry name" value="MetI-like"/>
    <property type="match status" value="1"/>
</dbReference>
<dbReference type="InterPro" id="IPR035906">
    <property type="entry name" value="MetI-like_sf"/>
</dbReference>
<evidence type="ECO:0000259" key="9">
    <source>
        <dbReference type="PROSITE" id="PS50928"/>
    </source>
</evidence>
<proteinExistence type="inferred from homology"/>
<keyword evidence="11" id="KW-1185">Reference proteome</keyword>
<keyword evidence="7 8" id="KW-0472">Membrane</keyword>
<dbReference type="PROSITE" id="PS50928">
    <property type="entry name" value="ABC_TM1"/>
    <property type="match status" value="1"/>
</dbReference>
<feature type="transmembrane region" description="Helical" evidence="8">
    <location>
        <begin position="143"/>
        <end position="170"/>
    </location>
</feature>
<dbReference type="InterPro" id="IPR043429">
    <property type="entry name" value="ArtM/GltK/GlnP/TcyL/YhdX-like"/>
</dbReference>
<dbReference type="RefSeq" id="WP_114815012.1">
    <property type="nucleotide sequence ID" value="NZ_CP139965.1"/>
</dbReference>
<name>A0ABZ0WK61_9BURK</name>
<keyword evidence="4" id="KW-1003">Cell membrane</keyword>
<dbReference type="PANTHER" id="PTHR30614">
    <property type="entry name" value="MEMBRANE COMPONENT OF AMINO ACID ABC TRANSPORTER"/>
    <property type="match status" value="1"/>
</dbReference>
<evidence type="ECO:0000256" key="1">
    <source>
        <dbReference type="ARBA" id="ARBA00004429"/>
    </source>
</evidence>
<evidence type="ECO:0000256" key="3">
    <source>
        <dbReference type="ARBA" id="ARBA00022448"/>
    </source>
</evidence>
<feature type="transmembrane region" description="Helical" evidence="8">
    <location>
        <begin position="69"/>
        <end position="87"/>
    </location>
</feature>
<dbReference type="InterPro" id="IPR010065">
    <property type="entry name" value="AA_ABC_transptr_permease_3TM"/>
</dbReference>
<evidence type="ECO:0000313" key="10">
    <source>
        <dbReference type="EMBL" id="WQD77706.1"/>
    </source>
</evidence>
<dbReference type="InterPro" id="IPR000515">
    <property type="entry name" value="MetI-like"/>
</dbReference>
<keyword evidence="3 8" id="KW-0813">Transport</keyword>
<evidence type="ECO:0000313" key="11">
    <source>
        <dbReference type="Proteomes" id="UP001325479"/>
    </source>
</evidence>
<comment type="subcellular location">
    <subcellularLocation>
        <location evidence="1">Cell inner membrane</location>
        <topology evidence="1">Multi-pass membrane protein</topology>
    </subcellularLocation>
    <subcellularLocation>
        <location evidence="8">Cell membrane</location>
        <topology evidence="8">Multi-pass membrane protein</topology>
    </subcellularLocation>
</comment>
<dbReference type="PANTHER" id="PTHR30614:SF35">
    <property type="entry name" value="ABC TRANSPORTER PERMEASE PROTEIN"/>
    <property type="match status" value="1"/>
</dbReference>
<feature type="domain" description="ABC transmembrane type-1" evidence="9">
    <location>
        <begin position="21"/>
        <end position="209"/>
    </location>
</feature>
<dbReference type="Proteomes" id="UP001325479">
    <property type="component" value="Chromosome"/>
</dbReference>
<keyword evidence="6 8" id="KW-1133">Transmembrane helix</keyword>
<evidence type="ECO:0000256" key="4">
    <source>
        <dbReference type="ARBA" id="ARBA00022475"/>
    </source>
</evidence>
<dbReference type="EMBL" id="CP139965">
    <property type="protein sequence ID" value="WQD77706.1"/>
    <property type="molecule type" value="Genomic_DNA"/>
</dbReference>
<feature type="transmembrane region" description="Helical" evidence="8">
    <location>
        <begin position="190"/>
        <end position="209"/>
    </location>
</feature>
<evidence type="ECO:0000256" key="5">
    <source>
        <dbReference type="ARBA" id="ARBA00022692"/>
    </source>
</evidence>
<reference evidence="10 11" key="1">
    <citation type="submission" date="2023-12" db="EMBL/GenBank/DDBJ databases">
        <title>Genome sequencing and assembly of bacterial species from a model synthetic community.</title>
        <authorList>
            <person name="Hogle S.L."/>
        </authorList>
    </citation>
    <scope>NUCLEOTIDE SEQUENCE [LARGE SCALE GENOMIC DNA]</scope>
    <source>
        <strain evidence="10 11">HAMBI 2494</strain>
    </source>
</reference>
<gene>
    <name evidence="10" type="ORF">U0042_27305</name>
</gene>
<dbReference type="SUPFAM" id="SSF161098">
    <property type="entry name" value="MetI-like"/>
    <property type="match status" value="1"/>
</dbReference>